<reference evidence="2 3" key="1">
    <citation type="journal article" date="2019" name="Nat. Ecol. Evol.">
        <title>Megaphylogeny resolves global patterns of mushroom evolution.</title>
        <authorList>
            <person name="Varga T."/>
            <person name="Krizsan K."/>
            <person name="Foldi C."/>
            <person name="Dima B."/>
            <person name="Sanchez-Garcia M."/>
            <person name="Sanchez-Ramirez S."/>
            <person name="Szollosi G.J."/>
            <person name="Szarkandi J.G."/>
            <person name="Papp V."/>
            <person name="Albert L."/>
            <person name="Andreopoulos W."/>
            <person name="Angelini C."/>
            <person name="Antonin V."/>
            <person name="Barry K.W."/>
            <person name="Bougher N.L."/>
            <person name="Buchanan P."/>
            <person name="Buyck B."/>
            <person name="Bense V."/>
            <person name="Catcheside P."/>
            <person name="Chovatia M."/>
            <person name="Cooper J."/>
            <person name="Damon W."/>
            <person name="Desjardin D."/>
            <person name="Finy P."/>
            <person name="Geml J."/>
            <person name="Haridas S."/>
            <person name="Hughes K."/>
            <person name="Justo A."/>
            <person name="Karasinski D."/>
            <person name="Kautmanova I."/>
            <person name="Kiss B."/>
            <person name="Kocsube S."/>
            <person name="Kotiranta H."/>
            <person name="LaButti K.M."/>
            <person name="Lechner B.E."/>
            <person name="Liimatainen K."/>
            <person name="Lipzen A."/>
            <person name="Lukacs Z."/>
            <person name="Mihaltcheva S."/>
            <person name="Morgado L.N."/>
            <person name="Niskanen T."/>
            <person name="Noordeloos M.E."/>
            <person name="Ohm R.A."/>
            <person name="Ortiz-Santana B."/>
            <person name="Ovrebo C."/>
            <person name="Racz N."/>
            <person name="Riley R."/>
            <person name="Savchenko A."/>
            <person name="Shiryaev A."/>
            <person name="Soop K."/>
            <person name="Spirin V."/>
            <person name="Szebenyi C."/>
            <person name="Tomsovsky M."/>
            <person name="Tulloss R.E."/>
            <person name="Uehling J."/>
            <person name="Grigoriev I.V."/>
            <person name="Vagvolgyi C."/>
            <person name="Papp T."/>
            <person name="Martin F.M."/>
            <person name="Miettinen O."/>
            <person name="Hibbett D.S."/>
            <person name="Nagy L.G."/>
        </authorList>
    </citation>
    <scope>NUCLEOTIDE SEQUENCE [LARGE SCALE GENOMIC DNA]</scope>
    <source>
        <strain evidence="2 3">OMC1185</strain>
    </source>
</reference>
<evidence type="ECO:0000313" key="2">
    <source>
        <dbReference type="EMBL" id="TFK48002.1"/>
    </source>
</evidence>
<feature type="compositionally biased region" description="Low complexity" evidence="1">
    <location>
        <begin position="8"/>
        <end position="19"/>
    </location>
</feature>
<feature type="region of interest" description="Disordered" evidence="1">
    <location>
        <begin position="1"/>
        <end position="52"/>
    </location>
</feature>
<proteinExistence type="predicted"/>
<evidence type="ECO:0000256" key="1">
    <source>
        <dbReference type="SAM" id="MobiDB-lite"/>
    </source>
</evidence>
<dbReference type="AlphaFoldDB" id="A0A5C3MSH7"/>
<accession>A0A5C3MSH7</accession>
<evidence type="ECO:0000313" key="3">
    <source>
        <dbReference type="Proteomes" id="UP000305948"/>
    </source>
</evidence>
<dbReference type="EMBL" id="ML213521">
    <property type="protein sequence ID" value="TFK48002.1"/>
    <property type="molecule type" value="Genomic_DNA"/>
</dbReference>
<name>A0A5C3MSH7_9AGAM</name>
<keyword evidence="3" id="KW-1185">Reference proteome</keyword>
<feature type="compositionally biased region" description="Low complexity" evidence="1">
    <location>
        <begin position="32"/>
        <end position="52"/>
    </location>
</feature>
<gene>
    <name evidence="2" type="ORF">OE88DRAFT_1665007</name>
</gene>
<sequence>MLLDHRYASATSQAAQSTTETGPVGSTPTMTASGSSSSGSSNGNSDGSSSGAGKLEGMFGSMFLGAAGALVGLL</sequence>
<organism evidence="2 3">
    <name type="scientific">Heliocybe sulcata</name>
    <dbReference type="NCBI Taxonomy" id="5364"/>
    <lineage>
        <taxon>Eukaryota</taxon>
        <taxon>Fungi</taxon>
        <taxon>Dikarya</taxon>
        <taxon>Basidiomycota</taxon>
        <taxon>Agaricomycotina</taxon>
        <taxon>Agaricomycetes</taxon>
        <taxon>Gloeophyllales</taxon>
        <taxon>Gloeophyllaceae</taxon>
        <taxon>Heliocybe</taxon>
    </lineage>
</organism>
<dbReference type="Proteomes" id="UP000305948">
    <property type="component" value="Unassembled WGS sequence"/>
</dbReference>
<dbReference type="OrthoDB" id="286301at2759"/>
<protein>
    <submittedName>
        <fullName evidence="2">Uncharacterized protein</fullName>
    </submittedName>
</protein>
<feature type="compositionally biased region" description="Polar residues" evidence="1">
    <location>
        <begin position="20"/>
        <end position="31"/>
    </location>
</feature>